<dbReference type="Pfam" id="PF18758">
    <property type="entry name" value="KDZ"/>
    <property type="match status" value="1"/>
</dbReference>
<keyword evidence="6" id="KW-1185">Reference proteome</keyword>
<reference evidence="6" key="2">
    <citation type="submission" date="2015-01" db="EMBL/GenBank/DDBJ databases">
        <title>Evolutionary Origins and Diversification of the Mycorrhizal Mutualists.</title>
        <authorList>
            <consortium name="DOE Joint Genome Institute"/>
            <consortium name="Mycorrhizal Genomics Consortium"/>
            <person name="Kohler A."/>
            <person name="Kuo A."/>
            <person name="Nagy L.G."/>
            <person name="Floudas D."/>
            <person name="Copeland A."/>
            <person name="Barry K.W."/>
            <person name="Cichocki N."/>
            <person name="Veneault-Fourrey C."/>
            <person name="LaButti K."/>
            <person name="Lindquist E.A."/>
            <person name="Lipzen A."/>
            <person name="Lundell T."/>
            <person name="Morin E."/>
            <person name="Murat C."/>
            <person name="Riley R."/>
            <person name="Ohm R."/>
            <person name="Sun H."/>
            <person name="Tunlid A."/>
            <person name="Henrissat B."/>
            <person name="Grigoriev I.V."/>
            <person name="Hibbett D.S."/>
            <person name="Martin F."/>
        </authorList>
    </citation>
    <scope>NUCLEOTIDE SEQUENCE [LARGE SCALE GENOMIC DNA]</scope>
    <source>
        <strain evidence="6">Foug A</strain>
    </source>
</reference>
<evidence type="ECO:0000313" key="5">
    <source>
        <dbReference type="EMBL" id="KIM62208.1"/>
    </source>
</evidence>
<dbReference type="PROSITE" id="PS50600">
    <property type="entry name" value="ULP_PROTEASE"/>
    <property type="match status" value="1"/>
</dbReference>
<name>A0A0C2ZKV2_9AGAM</name>
<dbReference type="AlphaFoldDB" id="A0A0C2ZKV2"/>
<dbReference type="Pfam" id="PF02902">
    <property type="entry name" value="Peptidase_C48"/>
    <property type="match status" value="1"/>
</dbReference>
<dbReference type="InParanoid" id="A0A0C2ZKV2"/>
<dbReference type="GO" id="GO:0006508">
    <property type="term" value="P:proteolysis"/>
    <property type="evidence" value="ECO:0007669"/>
    <property type="project" value="UniProtKB-KW"/>
</dbReference>
<dbReference type="PANTHER" id="PTHR33096">
    <property type="entry name" value="CXC2 DOMAIN-CONTAINING PROTEIN"/>
    <property type="match status" value="1"/>
</dbReference>
<feature type="domain" description="Ubiquitin-like protease family profile" evidence="4">
    <location>
        <begin position="870"/>
        <end position="1043"/>
    </location>
</feature>
<dbReference type="HOGENOM" id="CLU_004552_0_0_1"/>
<evidence type="ECO:0000256" key="3">
    <source>
        <dbReference type="ARBA" id="ARBA00022801"/>
    </source>
</evidence>
<evidence type="ECO:0000256" key="2">
    <source>
        <dbReference type="ARBA" id="ARBA00022670"/>
    </source>
</evidence>
<reference evidence="5 6" key="1">
    <citation type="submission" date="2014-04" db="EMBL/GenBank/DDBJ databases">
        <authorList>
            <consortium name="DOE Joint Genome Institute"/>
            <person name="Kuo A."/>
            <person name="Kohler A."/>
            <person name="Nagy L.G."/>
            <person name="Floudas D."/>
            <person name="Copeland A."/>
            <person name="Barry K.W."/>
            <person name="Cichocki N."/>
            <person name="Veneault-Fourrey C."/>
            <person name="LaButti K."/>
            <person name="Lindquist E.A."/>
            <person name="Lipzen A."/>
            <person name="Lundell T."/>
            <person name="Morin E."/>
            <person name="Murat C."/>
            <person name="Sun H."/>
            <person name="Tunlid A."/>
            <person name="Henrissat B."/>
            <person name="Grigoriev I.V."/>
            <person name="Hibbett D.S."/>
            <person name="Martin F."/>
            <person name="Nordberg H.P."/>
            <person name="Cantor M.N."/>
            <person name="Hua S.X."/>
        </authorList>
    </citation>
    <scope>NUCLEOTIDE SEQUENCE [LARGE SCALE GENOMIC DNA]</scope>
    <source>
        <strain evidence="5 6">Foug A</strain>
    </source>
</reference>
<dbReference type="InterPro" id="IPR038765">
    <property type="entry name" value="Papain-like_cys_pep_sf"/>
</dbReference>
<dbReference type="InterPro" id="IPR003653">
    <property type="entry name" value="Peptidase_C48_C"/>
</dbReference>
<dbReference type="PANTHER" id="PTHR33096:SF1">
    <property type="entry name" value="CXC1-LIKE CYSTEINE CLUSTER ASSOCIATED WITH KDZ TRANSPOSASES DOMAIN-CONTAINING PROTEIN"/>
    <property type="match status" value="1"/>
</dbReference>
<proteinExistence type="inferred from homology"/>
<dbReference type="Proteomes" id="UP000053989">
    <property type="component" value="Unassembled WGS sequence"/>
</dbReference>
<sequence>MCVDWKALIPTIINPFLKYTAAALGQPLAALGSRLSSCISNCQEQKLTTILCLFFDRFASIDVHSCCCFTLPQTLVLHGLFPTTLAQPRMAISIELLSFYRALFERSCDAVNALAATLSTYYSRRGFRVTNHKGKTVRDPFRHGLSQAAQWFNILEPAIGSFTDSSSSTPSTVWRQESLSRSSCTEILVQHCPACFGSISFGRPLDDGGDIHVATDSNFHHRHRRSAGNCPSFYEPSYFIPKAQVDTVGRHIDHARHHPSKSSQSGVPDEAIDQCEASYEATDGQKQKAAMDNFDDTGLMMLICRHDIPLFFANIDTPGEQQKFSIALIHHLFSLLPSQANVVVLYDVGCILARSLSHFNILGEDIVSCLRFATTAMHAYGHEWACQLVYNPRITSGLGLSDGEGTERLWSRFIKLIGIEWVSSCQRRIWLLDHHAATIGYEMWRELGDWLRRCLQKGVGEQGSVAHEVLDNCGVSIMELWEQWANQRATQLSIRLHAPSRVKKELDNVLALQGDLDSSSKVLQLAQVTIEKGNVSSSVLDVLASLERGHARLMTKTEALYSSLNVHDRIPELKDRAVGSFFEWDKLDCAVGGKDKPLGMKLHQQTWKAIAKCQPALMAAIRKYNNYCEQLSQLHNLTWAIPLPAALPTTLVNLRNDPTLMQDVWITPSVGEVPRWLEDIDVCDGIHTLLKHKHCLEEQHHLGIEADNMCRWFGNELTAIQVALRQPENCNYHFILRQHLEATLELLERWPTALCSHSCYINRAEVAVQVTDTIAGASQPSLRWLAPVVIDNHFNSPDEDMCGLTDLLGTDSTETPVESEQVALLDIDNQDDLEPDLEAETSSRVTLSWELPDVITVDCGVDMAKDIHVPAIMPTIIRASVDGARLNDTCINGCATLLYSAFMPAAARCAVLSTHDLPRVCFHANDDLLWRNVSWTHFWEKPVWIIPIHHSLPVGHWVLCTVDFPSRKLLLFDSLAEQKPWKNEIKDIMWLVCHLSSIATRKMGTGTSRQDRGDWMARPILLEPRQTNGHDCGVWVLAQMAAILRGYDITDVKENNITHFRHFLRVLIHRVVELA</sequence>
<keyword evidence="2" id="KW-0645">Protease</keyword>
<dbReference type="Gene3D" id="3.40.395.10">
    <property type="entry name" value="Adenoviral Proteinase, Chain A"/>
    <property type="match status" value="1"/>
</dbReference>
<keyword evidence="3" id="KW-0378">Hydrolase</keyword>
<evidence type="ECO:0000259" key="4">
    <source>
        <dbReference type="PROSITE" id="PS50600"/>
    </source>
</evidence>
<protein>
    <recommendedName>
        <fullName evidence="4">Ubiquitin-like protease family profile domain-containing protein</fullName>
    </recommendedName>
</protein>
<dbReference type="OrthoDB" id="3253684at2759"/>
<organism evidence="5 6">
    <name type="scientific">Scleroderma citrinum Foug A</name>
    <dbReference type="NCBI Taxonomy" id="1036808"/>
    <lineage>
        <taxon>Eukaryota</taxon>
        <taxon>Fungi</taxon>
        <taxon>Dikarya</taxon>
        <taxon>Basidiomycota</taxon>
        <taxon>Agaricomycotina</taxon>
        <taxon>Agaricomycetes</taxon>
        <taxon>Agaricomycetidae</taxon>
        <taxon>Boletales</taxon>
        <taxon>Sclerodermatineae</taxon>
        <taxon>Sclerodermataceae</taxon>
        <taxon>Scleroderma</taxon>
    </lineage>
</organism>
<evidence type="ECO:0000256" key="1">
    <source>
        <dbReference type="ARBA" id="ARBA00005234"/>
    </source>
</evidence>
<dbReference type="GO" id="GO:0019783">
    <property type="term" value="F:ubiquitin-like protein peptidase activity"/>
    <property type="evidence" value="ECO:0007669"/>
    <property type="project" value="UniProtKB-ARBA"/>
</dbReference>
<dbReference type="EMBL" id="KN822044">
    <property type="protein sequence ID" value="KIM62208.1"/>
    <property type="molecule type" value="Genomic_DNA"/>
</dbReference>
<accession>A0A0C2ZKV2</accession>
<comment type="similarity">
    <text evidence="1">Belongs to the peptidase C48 family.</text>
</comment>
<dbReference type="STRING" id="1036808.A0A0C2ZKV2"/>
<dbReference type="SUPFAM" id="SSF54001">
    <property type="entry name" value="Cysteine proteinases"/>
    <property type="match status" value="1"/>
</dbReference>
<dbReference type="InterPro" id="IPR040521">
    <property type="entry name" value="KDZ"/>
</dbReference>
<dbReference type="GO" id="GO:0008234">
    <property type="term" value="F:cysteine-type peptidase activity"/>
    <property type="evidence" value="ECO:0007669"/>
    <property type="project" value="InterPro"/>
</dbReference>
<evidence type="ECO:0000313" key="6">
    <source>
        <dbReference type="Proteomes" id="UP000053989"/>
    </source>
</evidence>
<gene>
    <name evidence="5" type="ORF">SCLCIDRAFT_25141</name>
</gene>